<dbReference type="EMBL" id="JABXIY010000061">
    <property type="protein sequence ID" value="NVK99252.1"/>
    <property type="molecule type" value="Genomic_DNA"/>
</dbReference>
<evidence type="ECO:0008006" key="3">
    <source>
        <dbReference type="Google" id="ProtNLM"/>
    </source>
</evidence>
<name>A0A850LNT1_9RHOB</name>
<dbReference type="AlphaFoldDB" id="A0A850LNT1"/>
<proteinExistence type="predicted"/>
<sequence length="132" mass="14703">MRNLGSYVACIFALASCDIDPNNTKTASEGFSATAPITQYLSGLESGEYPESLQEIMERVEADEIFIKQGEETVPPPSFYFINTDDQEIFLVYNSVDGSASKGASLYFRFIEGGTNFCNWTTDRKTWECFGV</sequence>
<evidence type="ECO:0000313" key="1">
    <source>
        <dbReference type="EMBL" id="NVK99252.1"/>
    </source>
</evidence>
<evidence type="ECO:0000313" key="2">
    <source>
        <dbReference type="Proteomes" id="UP000565723"/>
    </source>
</evidence>
<comment type="caution">
    <text evidence="1">The sequence shown here is derived from an EMBL/GenBank/DDBJ whole genome shotgun (WGS) entry which is preliminary data.</text>
</comment>
<protein>
    <recommendedName>
        <fullName evidence="3">Lipoprotein</fullName>
    </recommendedName>
</protein>
<gene>
    <name evidence="1" type="ORF">HW564_20200</name>
</gene>
<organism evidence="1 2">
    <name type="scientific">Ruegeria pomeroyi</name>
    <dbReference type="NCBI Taxonomy" id="89184"/>
    <lineage>
        <taxon>Bacteria</taxon>
        <taxon>Pseudomonadati</taxon>
        <taxon>Pseudomonadota</taxon>
        <taxon>Alphaproteobacteria</taxon>
        <taxon>Rhodobacterales</taxon>
        <taxon>Roseobacteraceae</taxon>
        <taxon>Ruegeria</taxon>
    </lineage>
</organism>
<dbReference type="Proteomes" id="UP000565723">
    <property type="component" value="Unassembled WGS sequence"/>
</dbReference>
<reference evidence="1 2" key="1">
    <citation type="journal article" date="2020" name="Proc. Natl. Acad. Sci. U.S.A.">
        <title>Ecological drivers of bacterial community assembly in synthetic phycospheres.</title>
        <authorList>
            <person name="Fu H."/>
            <person name="Uchimiya M."/>
            <person name="Gore J."/>
            <person name="Moran M.A."/>
        </authorList>
    </citation>
    <scope>NUCLEOTIDE SEQUENCE [LARGE SCALE GENOMIC DNA]</scope>
    <source>
        <strain evidence="1">HF-Din03</strain>
    </source>
</reference>
<dbReference type="PROSITE" id="PS51257">
    <property type="entry name" value="PROKAR_LIPOPROTEIN"/>
    <property type="match status" value="1"/>
</dbReference>
<accession>A0A850LNT1</accession>